<sequence length="534" mass="57372">MPVNAEADLPLSSTGNPERMACLPEYDTPVVNTADADAPATLLDGSFLTEAVELAPAGIALLHGPDHRFTYANRAYRHLRKPGSAFIGQPAATVFPEFAIAGRLPLVDEVYATRRTVRRREFAVLRETGEQAFYDFDHVPLAGADGSVRAILVLASDVTDKVTMRQAAEVRAAEAEKAQQLLEGLLAFIPEGVILAEAPDVTIRHVSAYGTRMTGRPAAELEGIPAHQHVERWDILRSDGVTRADPEDLPLTRATRRGEVVTNEEWVLRRVDGQALTILCNAGPIRAPDGTITGGVIAWRDISAARQVQAELRDALAQKELLLGEVNHRVRNSLQLVSSLLGLQARETAGAETRRELEAAAARVGAIAKLHERLYKGPSVERVEFGAYLRSLCQDLGEAASEHIFEVEVAAVDLPTDTAVALGLVFVELVANAIKHANPVDDTRRIFVHFGSTAAGGVELSVRDYGVGLPPGFVPGQGTRGFGMRVILGMARQLGAELRAGNAAPGARWTLHLPGSGQVTPECGHMARSVSDRS</sequence>
<dbReference type="GO" id="GO:0004673">
    <property type="term" value="F:protein histidine kinase activity"/>
    <property type="evidence" value="ECO:0007669"/>
    <property type="project" value="UniProtKB-EC"/>
</dbReference>
<keyword evidence="11" id="KW-1185">Reference proteome</keyword>
<dbReference type="Pfam" id="PF13426">
    <property type="entry name" value="PAS_9"/>
    <property type="match status" value="1"/>
</dbReference>
<proteinExistence type="predicted"/>
<dbReference type="Pfam" id="PF02518">
    <property type="entry name" value="HATPase_c"/>
    <property type="match status" value="1"/>
</dbReference>
<evidence type="ECO:0000256" key="4">
    <source>
        <dbReference type="ARBA" id="ARBA00022679"/>
    </source>
</evidence>
<keyword evidence="7" id="KW-0067">ATP-binding</keyword>
<dbReference type="GO" id="GO:0005524">
    <property type="term" value="F:ATP binding"/>
    <property type="evidence" value="ECO:0007669"/>
    <property type="project" value="UniProtKB-KW"/>
</dbReference>
<dbReference type="EMBL" id="BJYZ01000105">
    <property type="protein sequence ID" value="GEO43597.1"/>
    <property type="molecule type" value="Genomic_DNA"/>
</dbReference>
<keyword evidence="8" id="KW-0843">Virulence</keyword>
<organism evidence="10 11">
    <name type="scientific">Skermanella aerolata</name>
    <dbReference type="NCBI Taxonomy" id="393310"/>
    <lineage>
        <taxon>Bacteria</taxon>
        <taxon>Pseudomonadati</taxon>
        <taxon>Pseudomonadota</taxon>
        <taxon>Alphaproteobacteria</taxon>
        <taxon>Rhodospirillales</taxon>
        <taxon>Azospirillaceae</taxon>
        <taxon>Skermanella</taxon>
    </lineage>
</organism>
<evidence type="ECO:0000256" key="1">
    <source>
        <dbReference type="ARBA" id="ARBA00000085"/>
    </source>
</evidence>
<feature type="domain" description="PAC" evidence="9">
    <location>
        <begin position="262"/>
        <end position="314"/>
    </location>
</feature>
<dbReference type="PANTHER" id="PTHR41523:SF8">
    <property type="entry name" value="ETHYLENE RESPONSE SENSOR PROTEIN"/>
    <property type="match status" value="1"/>
</dbReference>
<evidence type="ECO:0000256" key="3">
    <source>
        <dbReference type="ARBA" id="ARBA00022553"/>
    </source>
</evidence>
<evidence type="ECO:0000259" key="9">
    <source>
        <dbReference type="PROSITE" id="PS50113"/>
    </source>
</evidence>
<gene>
    <name evidence="10" type="ORF">SAE02_77450</name>
</gene>
<dbReference type="InterPro" id="IPR035965">
    <property type="entry name" value="PAS-like_dom_sf"/>
</dbReference>
<dbReference type="Pfam" id="PF07568">
    <property type="entry name" value="HisKA_2"/>
    <property type="match status" value="1"/>
</dbReference>
<dbReference type="InterPro" id="IPR003594">
    <property type="entry name" value="HATPase_dom"/>
</dbReference>
<dbReference type="InterPro" id="IPR000700">
    <property type="entry name" value="PAS-assoc_C"/>
</dbReference>
<protein>
    <recommendedName>
        <fullName evidence="2">histidine kinase</fullName>
        <ecNumber evidence="2">2.7.13.3</ecNumber>
    </recommendedName>
</protein>
<keyword evidence="3" id="KW-0597">Phosphoprotein</keyword>
<dbReference type="Gene3D" id="3.30.450.20">
    <property type="entry name" value="PAS domain"/>
    <property type="match status" value="2"/>
</dbReference>
<feature type="domain" description="PAC" evidence="9">
    <location>
        <begin position="118"/>
        <end position="170"/>
    </location>
</feature>
<evidence type="ECO:0000313" key="10">
    <source>
        <dbReference type="EMBL" id="GEO43597.1"/>
    </source>
</evidence>
<dbReference type="CDD" id="cd00130">
    <property type="entry name" value="PAS"/>
    <property type="match status" value="1"/>
</dbReference>
<dbReference type="SUPFAM" id="SSF55874">
    <property type="entry name" value="ATPase domain of HSP90 chaperone/DNA topoisomerase II/histidine kinase"/>
    <property type="match status" value="1"/>
</dbReference>
<name>A0A512E4G6_9PROT</name>
<reference evidence="10 11" key="1">
    <citation type="submission" date="2019-07" db="EMBL/GenBank/DDBJ databases">
        <title>Whole genome shotgun sequence of Skermanella aerolata NBRC 106429.</title>
        <authorList>
            <person name="Hosoyama A."/>
            <person name="Uohara A."/>
            <person name="Ohji S."/>
            <person name="Ichikawa N."/>
        </authorList>
    </citation>
    <scope>NUCLEOTIDE SEQUENCE [LARGE SCALE GENOMIC DNA]</scope>
    <source>
        <strain evidence="10 11">NBRC 106429</strain>
    </source>
</reference>
<dbReference type="RefSeq" id="WP_052832778.1">
    <property type="nucleotide sequence ID" value="NZ_BJYZ01000105.1"/>
</dbReference>
<evidence type="ECO:0000256" key="2">
    <source>
        <dbReference type="ARBA" id="ARBA00012438"/>
    </source>
</evidence>
<dbReference type="SUPFAM" id="SSF55785">
    <property type="entry name" value="PYP-like sensor domain (PAS domain)"/>
    <property type="match status" value="2"/>
</dbReference>
<dbReference type="InterPro" id="IPR013656">
    <property type="entry name" value="PAS_4"/>
</dbReference>
<keyword evidence="6" id="KW-0418">Kinase</keyword>
<accession>A0A512E4G6</accession>
<dbReference type="EC" id="2.7.13.3" evidence="2"/>
<dbReference type="PANTHER" id="PTHR41523">
    <property type="entry name" value="TWO-COMPONENT SYSTEM SENSOR PROTEIN"/>
    <property type="match status" value="1"/>
</dbReference>
<evidence type="ECO:0000256" key="6">
    <source>
        <dbReference type="ARBA" id="ARBA00022777"/>
    </source>
</evidence>
<keyword evidence="4" id="KW-0808">Transferase</keyword>
<dbReference type="CDD" id="cd16936">
    <property type="entry name" value="HATPase_RsbW-like"/>
    <property type="match status" value="1"/>
</dbReference>
<dbReference type="SMART" id="SM00387">
    <property type="entry name" value="HATPase_c"/>
    <property type="match status" value="1"/>
</dbReference>
<dbReference type="InterPro" id="IPR011495">
    <property type="entry name" value="Sig_transdc_His_kin_sub2_dim/P"/>
</dbReference>
<comment type="caution">
    <text evidence="10">The sequence shown here is derived from an EMBL/GenBank/DDBJ whole genome shotgun (WGS) entry which is preliminary data.</text>
</comment>
<dbReference type="PROSITE" id="PS50113">
    <property type="entry name" value="PAC"/>
    <property type="match status" value="2"/>
</dbReference>
<dbReference type="Pfam" id="PF08448">
    <property type="entry name" value="PAS_4"/>
    <property type="match status" value="1"/>
</dbReference>
<dbReference type="InterPro" id="IPR036890">
    <property type="entry name" value="HATPase_C_sf"/>
</dbReference>
<dbReference type="Gene3D" id="3.30.565.10">
    <property type="entry name" value="Histidine kinase-like ATPase, C-terminal domain"/>
    <property type="match status" value="1"/>
</dbReference>
<dbReference type="AlphaFoldDB" id="A0A512E4G6"/>
<evidence type="ECO:0000313" key="11">
    <source>
        <dbReference type="Proteomes" id="UP000321523"/>
    </source>
</evidence>
<comment type="catalytic activity">
    <reaction evidence="1">
        <text>ATP + protein L-histidine = ADP + protein N-phospho-L-histidine.</text>
        <dbReference type="EC" id="2.7.13.3"/>
    </reaction>
</comment>
<keyword evidence="5" id="KW-0547">Nucleotide-binding</keyword>
<dbReference type="Proteomes" id="UP000321523">
    <property type="component" value="Unassembled WGS sequence"/>
</dbReference>
<evidence type="ECO:0000256" key="5">
    <source>
        <dbReference type="ARBA" id="ARBA00022741"/>
    </source>
</evidence>
<evidence type="ECO:0000256" key="7">
    <source>
        <dbReference type="ARBA" id="ARBA00022840"/>
    </source>
</evidence>
<evidence type="ECO:0000256" key="8">
    <source>
        <dbReference type="ARBA" id="ARBA00023026"/>
    </source>
</evidence>
<dbReference type="InterPro" id="IPR000014">
    <property type="entry name" value="PAS"/>
</dbReference>